<dbReference type="InterPro" id="IPR003170">
    <property type="entry name" value="MurB"/>
</dbReference>
<keyword evidence="13 16" id="KW-0131">Cell cycle</keyword>
<comment type="caution">
    <text evidence="18">The sequence shown here is derived from an EMBL/GenBank/DDBJ whole genome shotgun (WGS) entry which is preliminary data.</text>
</comment>
<feature type="active site" description="Proton donor" evidence="16">
    <location>
        <position position="227"/>
    </location>
</feature>
<dbReference type="GO" id="GO:0008762">
    <property type="term" value="F:UDP-N-acetylmuramate dehydrogenase activity"/>
    <property type="evidence" value="ECO:0007669"/>
    <property type="project" value="UniProtKB-UniRule"/>
</dbReference>
<reference evidence="18 19" key="1">
    <citation type="submission" date="2019-08" db="EMBL/GenBank/DDBJ databases">
        <title>In-depth cultivation of the pig gut microbiome towards novel bacterial diversity and tailored functional studies.</title>
        <authorList>
            <person name="Wylensek D."/>
            <person name="Hitch T.C.A."/>
            <person name="Clavel T."/>
        </authorList>
    </citation>
    <scope>NUCLEOTIDE SEQUENCE [LARGE SCALE GENOMIC DNA]</scope>
    <source>
        <strain evidence="18 19">WCA-MUC-591-APC-4B</strain>
    </source>
</reference>
<evidence type="ECO:0000256" key="8">
    <source>
        <dbReference type="ARBA" id="ARBA00022827"/>
    </source>
</evidence>
<keyword evidence="6 16" id="KW-0132">Cell division</keyword>
<dbReference type="Gene3D" id="3.30.465.10">
    <property type="match status" value="1"/>
</dbReference>
<protein>
    <recommendedName>
        <fullName evidence="16">UDP-N-acetylenolpyruvoylglucosamine reductase</fullName>
        <ecNumber evidence="16">1.3.1.98</ecNumber>
    </recommendedName>
    <alternativeName>
        <fullName evidence="16">UDP-N-acetylmuramate dehydrogenase</fullName>
    </alternativeName>
</protein>
<keyword evidence="5 16" id="KW-0963">Cytoplasm</keyword>
<dbReference type="Proteomes" id="UP000469424">
    <property type="component" value="Unassembled WGS sequence"/>
</dbReference>
<evidence type="ECO:0000256" key="11">
    <source>
        <dbReference type="ARBA" id="ARBA00022984"/>
    </source>
</evidence>
<keyword evidence="8 16" id="KW-0274">FAD</keyword>
<evidence type="ECO:0000256" key="6">
    <source>
        <dbReference type="ARBA" id="ARBA00022618"/>
    </source>
</evidence>
<dbReference type="InterPro" id="IPR016167">
    <property type="entry name" value="FAD-bd_PCMH_sub1"/>
</dbReference>
<keyword evidence="12 16" id="KW-0560">Oxidoreductase</keyword>
<evidence type="ECO:0000256" key="15">
    <source>
        <dbReference type="ARBA" id="ARBA00048914"/>
    </source>
</evidence>
<dbReference type="EMBL" id="VUNA01000010">
    <property type="protein sequence ID" value="MST70920.1"/>
    <property type="molecule type" value="Genomic_DNA"/>
</dbReference>
<dbReference type="SUPFAM" id="SSF56194">
    <property type="entry name" value="Uridine diphospho-N-Acetylenolpyruvylglucosamine reductase, MurB, C-terminal domain"/>
    <property type="match status" value="1"/>
</dbReference>
<evidence type="ECO:0000256" key="12">
    <source>
        <dbReference type="ARBA" id="ARBA00023002"/>
    </source>
</evidence>
<evidence type="ECO:0000259" key="17">
    <source>
        <dbReference type="PROSITE" id="PS51387"/>
    </source>
</evidence>
<comment type="cofactor">
    <cofactor evidence="1 16">
        <name>FAD</name>
        <dbReference type="ChEBI" id="CHEBI:57692"/>
    </cofactor>
</comment>
<evidence type="ECO:0000256" key="1">
    <source>
        <dbReference type="ARBA" id="ARBA00001974"/>
    </source>
</evidence>
<dbReference type="Gene3D" id="3.30.43.10">
    <property type="entry name" value="Uridine Diphospho-n-acetylenolpyruvylglucosamine Reductase, domain 2"/>
    <property type="match status" value="1"/>
</dbReference>
<organism evidence="18 19">
    <name type="scientific">Mogibacterium kristiansenii</name>
    <dbReference type="NCBI Taxonomy" id="2606708"/>
    <lineage>
        <taxon>Bacteria</taxon>
        <taxon>Bacillati</taxon>
        <taxon>Bacillota</taxon>
        <taxon>Clostridia</taxon>
        <taxon>Peptostreptococcales</taxon>
        <taxon>Anaerovoracaceae</taxon>
        <taxon>Mogibacterium</taxon>
    </lineage>
</organism>
<sequence>MKNLRNSFMELGIPESRILENESMAKHISFRVGGCADYYVNCIDRKELSGLLSFLTEEGVPHMLIGNGSNLLFRDSGYRGVIIHLEGEFQDCEVQGDTVIAGSGKLLSSVSSLAAKSGLAGMEFASGIPGSIGGAIYMNAGAYGGEMKDIVTRVWLMSPDGKEETVRTGAEMEFAYRNSCLQRTGEIVTKVELKLQPEDAETIQARIAELTEKRVQKQPVNFPSAGSTFKRPAEGYAAALIQESGLKGVSVGGAEVSEKHSGFIINKGGATATDVLQLMELVEKKVYEDSGIQLEPEVRIIGEEDE</sequence>
<dbReference type="InterPro" id="IPR011601">
    <property type="entry name" value="MurB_C"/>
</dbReference>
<evidence type="ECO:0000256" key="3">
    <source>
        <dbReference type="ARBA" id="ARBA00004496"/>
    </source>
</evidence>
<dbReference type="SUPFAM" id="SSF56176">
    <property type="entry name" value="FAD-binding/transporter-associated domain-like"/>
    <property type="match status" value="1"/>
</dbReference>
<dbReference type="InterPro" id="IPR016169">
    <property type="entry name" value="FAD-bd_PCMH_sub2"/>
</dbReference>
<dbReference type="GO" id="GO:0051301">
    <property type="term" value="P:cell division"/>
    <property type="evidence" value="ECO:0007669"/>
    <property type="project" value="UniProtKB-KW"/>
</dbReference>
<dbReference type="InterPro" id="IPR016166">
    <property type="entry name" value="FAD-bd_PCMH"/>
</dbReference>
<dbReference type="InterPro" id="IPR036318">
    <property type="entry name" value="FAD-bd_PCMH-like_sf"/>
</dbReference>
<dbReference type="AlphaFoldDB" id="A0A6N7X5X0"/>
<evidence type="ECO:0000256" key="10">
    <source>
        <dbReference type="ARBA" id="ARBA00022960"/>
    </source>
</evidence>
<dbReference type="GO" id="GO:0009252">
    <property type="term" value="P:peptidoglycan biosynthetic process"/>
    <property type="evidence" value="ECO:0007669"/>
    <property type="project" value="UniProtKB-UniRule"/>
</dbReference>
<keyword evidence="11 16" id="KW-0573">Peptidoglycan synthesis</keyword>
<dbReference type="GO" id="GO:0005829">
    <property type="term" value="C:cytosol"/>
    <property type="evidence" value="ECO:0007669"/>
    <property type="project" value="TreeGrafter"/>
</dbReference>
<dbReference type="InterPro" id="IPR006094">
    <property type="entry name" value="Oxid_FAD_bind_N"/>
</dbReference>
<dbReference type="GO" id="GO:0071555">
    <property type="term" value="P:cell wall organization"/>
    <property type="evidence" value="ECO:0007669"/>
    <property type="project" value="UniProtKB-KW"/>
</dbReference>
<dbReference type="PANTHER" id="PTHR21071">
    <property type="entry name" value="UDP-N-ACETYLENOLPYRUVOYLGLUCOSAMINE REDUCTASE"/>
    <property type="match status" value="1"/>
</dbReference>
<comment type="pathway">
    <text evidence="4 16">Cell wall biogenesis; peptidoglycan biosynthesis.</text>
</comment>
<dbReference type="EC" id="1.3.1.98" evidence="16"/>
<dbReference type="PANTHER" id="PTHR21071:SF4">
    <property type="entry name" value="UDP-N-ACETYLENOLPYRUVOYLGLUCOSAMINE REDUCTASE"/>
    <property type="match status" value="1"/>
</dbReference>
<feature type="active site" evidence="16">
    <location>
        <position position="297"/>
    </location>
</feature>
<name>A0A6N7X5X0_9FIRM</name>
<keyword evidence="7 16" id="KW-0285">Flavoprotein</keyword>
<evidence type="ECO:0000256" key="5">
    <source>
        <dbReference type="ARBA" id="ARBA00022490"/>
    </source>
</evidence>
<dbReference type="UniPathway" id="UPA00219"/>
<comment type="similarity">
    <text evidence="16">Belongs to the MurB family.</text>
</comment>
<dbReference type="NCBIfam" id="NF010480">
    <property type="entry name" value="PRK13905.1"/>
    <property type="match status" value="1"/>
</dbReference>
<dbReference type="Pfam" id="PF01565">
    <property type="entry name" value="FAD_binding_4"/>
    <property type="match status" value="1"/>
</dbReference>
<keyword evidence="14 16" id="KW-0961">Cell wall biogenesis/degradation</keyword>
<dbReference type="InterPro" id="IPR036635">
    <property type="entry name" value="MurB_C_sf"/>
</dbReference>
<dbReference type="Pfam" id="PF02873">
    <property type="entry name" value="MurB_C"/>
    <property type="match status" value="1"/>
</dbReference>
<evidence type="ECO:0000256" key="4">
    <source>
        <dbReference type="ARBA" id="ARBA00004752"/>
    </source>
</evidence>
<dbReference type="GO" id="GO:0008360">
    <property type="term" value="P:regulation of cell shape"/>
    <property type="evidence" value="ECO:0007669"/>
    <property type="project" value="UniProtKB-KW"/>
</dbReference>
<keyword evidence="10 16" id="KW-0133">Cell shape</keyword>
<comment type="function">
    <text evidence="2 16">Cell wall formation.</text>
</comment>
<evidence type="ECO:0000313" key="19">
    <source>
        <dbReference type="Proteomes" id="UP000469424"/>
    </source>
</evidence>
<comment type="catalytic activity">
    <reaction evidence="15 16">
        <text>UDP-N-acetyl-alpha-D-muramate + NADP(+) = UDP-N-acetyl-3-O-(1-carboxyvinyl)-alpha-D-glucosamine + NADPH + H(+)</text>
        <dbReference type="Rhea" id="RHEA:12248"/>
        <dbReference type="ChEBI" id="CHEBI:15378"/>
        <dbReference type="ChEBI" id="CHEBI:57783"/>
        <dbReference type="ChEBI" id="CHEBI:58349"/>
        <dbReference type="ChEBI" id="CHEBI:68483"/>
        <dbReference type="ChEBI" id="CHEBI:70757"/>
        <dbReference type="EC" id="1.3.1.98"/>
    </reaction>
</comment>
<proteinExistence type="inferred from homology"/>
<dbReference type="GO" id="GO:0071949">
    <property type="term" value="F:FAD binding"/>
    <property type="evidence" value="ECO:0007669"/>
    <property type="project" value="InterPro"/>
</dbReference>
<accession>A0A6N7X5X0</accession>
<keyword evidence="19" id="KW-1185">Reference proteome</keyword>
<feature type="active site" evidence="16">
    <location>
        <position position="177"/>
    </location>
</feature>
<dbReference type="NCBIfam" id="TIGR00179">
    <property type="entry name" value="murB"/>
    <property type="match status" value="1"/>
</dbReference>
<gene>
    <name evidence="16 18" type="primary">murB</name>
    <name evidence="18" type="ORF">FYJ65_06155</name>
</gene>
<dbReference type="HAMAP" id="MF_00037">
    <property type="entry name" value="MurB"/>
    <property type="match status" value="1"/>
</dbReference>
<evidence type="ECO:0000256" key="13">
    <source>
        <dbReference type="ARBA" id="ARBA00023306"/>
    </source>
</evidence>
<dbReference type="PROSITE" id="PS51387">
    <property type="entry name" value="FAD_PCMH"/>
    <property type="match status" value="1"/>
</dbReference>
<evidence type="ECO:0000256" key="9">
    <source>
        <dbReference type="ARBA" id="ARBA00022857"/>
    </source>
</evidence>
<evidence type="ECO:0000256" key="7">
    <source>
        <dbReference type="ARBA" id="ARBA00022630"/>
    </source>
</evidence>
<feature type="domain" description="FAD-binding PCMH-type" evidence="17">
    <location>
        <begin position="32"/>
        <end position="198"/>
    </location>
</feature>
<comment type="subcellular location">
    <subcellularLocation>
        <location evidence="3 16">Cytoplasm</location>
    </subcellularLocation>
</comment>
<keyword evidence="9 16" id="KW-0521">NADP</keyword>
<evidence type="ECO:0000313" key="18">
    <source>
        <dbReference type="EMBL" id="MST70920.1"/>
    </source>
</evidence>
<evidence type="ECO:0000256" key="14">
    <source>
        <dbReference type="ARBA" id="ARBA00023316"/>
    </source>
</evidence>
<evidence type="ECO:0000256" key="16">
    <source>
        <dbReference type="HAMAP-Rule" id="MF_00037"/>
    </source>
</evidence>
<dbReference type="Gene3D" id="3.90.78.10">
    <property type="entry name" value="UDP-N-acetylenolpyruvoylglucosamine reductase, C-terminal domain"/>
    <property type="match status" value="1"/>
</dbReference>
<evidence type="ECO:0000256" key="2">
    <source>
        <dbReference type="ARBA" id="ARBA00003921"/>
    </source>
</evidence>